<gene>
    <name evidence="1" type="ORF">UW41_C0026G0004</name>
</gene>
<evidence type="ECO:0000313" key="1">
    <source>
        <dbReference type="EMBL" id="KKT48512.1"/>
    </source>
</evidence>
<dbReference type="AlphaFoldDB" id="A0A0G1JX67"/>
<protein>
    <submittedName>
        <fullName evidence="1">Uncharacterized protein</fullName>
    </submittedName>
</protein>
<accession>A0A0G1JX67</accession>
<dbReference type="Proteomes" id="UP000034172">
    <property type="component" value="Unassembled WGS sequence"/>
</dbReference>
<dbReference type="EMBL" id="LCIE01000026">
    <property type="protein sequence ID" value="KKT48512.1"/>
    <property type="molecule type" value="Genomic_DNA"/>
</dbReference>
<sequence>MTKESGWPLLEQIRRAFKQPEKESTGWSYHENQQKDVEYSGEQGENFREECEASYGGFKYKLTIKHISILAGADKGIKRDFLLLQVWSDNLSETEGRPAESEYLVDLLADGDPRTSDLKFQDRMIASRYPQLDGSELTLGKKDYGLPPEYGFKIELLDMEINDKRQVERLEYKVTPMTSAKFRKAVDNRL</sequence>
<comment type="caution">
    <text evidence="1">The sequence shown here is derived from an EMBL/GenBank/DDBJ whole genome shotgun (WGS) entry which is preliminary data.</text>
</comment>
<evidence type="ECO:0000313" key="2">
    <source>
        <dbReference type="Proteomes" id="UP000034172"/>
    </source>
</evidence>
<name>A0A0G1JX67_9BACT</name>
<reference evidence="1 2" key="1">
    <citation type="journal article" date="2015" name="Nature">
        <title>rRNA introns, odd ribosomes, and small enigmatic genomes across a large radiation of phyla.</title>
        <authorList>
            <person name="Brown C.T."/>
            <person name="Hug L.A."/>
            <person name="Thomas B.C."/>
            <person name="Sharon I."/>
            <person name="Castelle C.J."/>
            <person name="Singh A."/>
            <person name="Wilkins M.J."/>
            <person name="Williams K.H."/>
            <person name="Banfield J.F."/>
        </authorList>
    </citation>
    <scope>NUCLEOTIDE SEQUENCE [LARGE SCALE GENOMIC DNA]</scope>
</reference>
<proteinExistence type="predicted"/>
<organism evidence="1 2">
    <name type="scientific">Candidatus Collierbacteria bacterium GW2011_GWC2_44_18</name>
    <dbReference type="NCBI Taxonomy" id="1618392"/>
    <lineage>
        <taxon>Bacteria</taxon>
        <taxon>Candidatus Collieribacteriota</taxon>
    </lineage>
</organism>